<dbReference type="AlphaFoldDB" id="E8RVW4"/>
<dbReference type="HOGENOM" id="CLU_2257925_0_0_5"/>
<organism evidence="2 3">
    <name type="scientific">Asticcacaulis excentricus (strain ATCC 15261 / DSM 4724 / KCTC 12464 / NCIMB 9791 / VKM B-1370 / CB 48)</name>
    <dbReference type="NCBI Taxonomy" id="573065"/>
    <lineage>
        <taxon>Bacteria</taxon>
        <taxon>Pseudomonadati</taxon>
        <taxon>Pseudomonadota</taxon>
        <taxon>Alphaproteobacteria</taxon>
        <taxon>Caulobacterales</taxon>
        <taxon>Caulobacteraceae</taxon>
        <taxon>Asticcacaulis</taxon>
    </lineage>
</organism>
<geneLocation type="plasmid" evidence="2 3">
    <name>pASTEX02</name>
</geneLocation>
<keyword evidence="2" id="KW-0614">Plasmid</keyword>
<accession>E8RVW4</accession>
<name>E8RVW4_ASTEC</name>
<feature type="compositionally biased region" description="Polar residues" evidence="1">
    <location>
        <begin position="1"/>
        <end position="15"/>
    </location>
</feature>
<feature type="region of interest" description="Disordered" evidence="1">
    <location>
        <begin position="1"/>
        <end position="37"/>
    </location>
</feature>
<evidence type="ECO:0000313" key="2">
    <source>
        <dbReference type="EMBL" id="ADU15386.1"/>
    </source>
</evidence>
<sequence>MSNSKISSLDFTEFTNPAPKPATAGEGTLPAPRSKEEERAILQAHSAFPSREVKVAARKVNMNLYLDPDFAELVKSTSKMHRYSYGELFEMALKHLLDTKGIK</sequence>
<dbReference type="KEGG" id="aex:Astex_3776"/>
<dbReference type="Proteomes" id="UP000001492">
    <property type="component" value="Plasmid pASTEX02"/>
</dbReference>
<evidence type="ECO:0000256" key="1">
    <source>
        <dbReference type="SAM" id="MobiDB-lite"/>
    </source>
</evidence>
<evidence type="ECO:0000313" key="3">
    <source>
        <dbReference type="Proteomes" id="UP000001492"/>
    </source>
</evidence>
<gene>
    <name evidence="2" type="ordered locus">Astex_3776</name>
</gene>
<dbReference type="RefSeq" id="WP_013481199.1">
    <property type="nucleotide sequence ID" value="NC_014819.1"/>
</dbReference>
<keyword evidence="3" id="KW-1185">Reference proteome</keyword>
<proteinExistence type="predicted"/>
<reference evidence="3" key="1">
    <citation type="submission" date="2010-12" db="EMBL/GenBank/DDBJ databases">
        <title>Complete sequence of plasmid 2 of Asticcacaulis excentricus CB 48.</title>
        <authorList>
            <consortium name="US DOE Joint Genome Institute"/>
            <person name="Lucas S."/>
            <person name="Copeland A."/>
            <person name="Lapidus A."/>
            <person name="Cheng J.-F."/>
            <person name="Bruce D."/>
            <person name="Goodwin L."/>
            <person name="Pitluck S."/>
            <person name="Teshima H."/>
            <person name="Davenport K."/>
            <person name="Detter J.C."/>
            <person name="Han C."/>
            <person name="Tapia R."/>
            <person name="Land M."/>
            <person name="Hauser L."/>
            <person name="Jeffries C."/>
            <person name="Kyrpides N."/>
            <person name="Ivanova N."/>
            <person name="Ovchinnikova G."/>
            <person name="Brun Y.V."/>
            <person name="Woyke T."/>
        </authorList>
    </citation>
    <scope>NUCLEOTIDE SEQUENCE [LARGE SCALE GENOMIC DNA]</scope>
    <source>
        <strain evidence="3">ATCC 15261 / DSM 4724 / KCTC 12464 / NCIMB 9791 / VKM B-1370 / CB 48</strain>
        <plasmid evidence="3">pASTEX02</plasmid>
    </source>
</reference>
<protein>
    <submittedName>
        <fullName evidence="2">Uncharacterized protein</fullName>
    </submittedName>
</protein>
<dbReference type="EMBL" id="CP002398">
    <property type="protein sequence ID" value="ADU15386.1"/>
    <property type="molecule type" value="Genomic_DNA"/>
</dbReference>